<proteinExistence type="inferred from homology"/>
<feature type="domain" description="SNTX thioredoxin-like" evidence="6">
    <location>
        <begin position="80"/>
        <end position="207"/>
    </location>
</feature>
<evidence type="ECO:0000259" key="5">
    <source>
        <dbReference type="Pfam" id="PF04548"/>
    </source>
</evidence>
<feature type="domain" description="Stonustoxin-like helical" evidence="7">
    <location>
        <begin position="1"/>
        <end position="68"/>
    </location>
</feature>
<dbReference type="Pfam" id="PF18078">
    <property type="entry name" value="Thioredoxin_11"/>
    <property type="match status" value="1"/>
</dbReference>
<dbReference type="PANTHER" id="PTHR31594:SF16">
    <property type="entry name" value="SI:CH211-281L24.3"/>
    <property type="match status" value="1"/>
</dbReference>
<evidence type="ECO:0000256" key="3">
    <source>
        <dbReference type="SAM" id="Coils"/>
    </source>
</evidence>
<comment type="caution">
    <text evidence="8">The sequence shown here is derived from an EMBL/GenBank/DDBJ whole genome shotgun (WGS) entry which is preliminary data.</text>
</comment>
<accession>A0ABQ7TDH6</accession>
<feature type="compositionally biased region" description="Polar residues" evidence="4">
    <location>
        <begin position="259"/>
        <end position="268"/>
    </location>
</feature>
<feature type="coiled-coil region" evidence="3">
    <location>
        <begin position="572"/>
        <end position="620"/>
    </location>
</feature>
<dbReference type="InterPro" id="IPR052090">
    <property type="entry name" value="Cytolytic_pore-forming_toxin"/>
</dbReference>
<gene>
    <name evidence="8" type="ORF">JD844_003850</name>
</gene>
<feature type="domain" description="AIG1-type G" evidence="5">
    <location>
        <begin position="343"/>
        <end position="505"/>
    </location>
</feature>
<evidence type="ECO:0000256" key="4">
    <source>
        <dbReference type="SAM" id="MobiDB-lite"/>
    </source>
</evidence>
<evidence type="ECO:0000256" key="1">
    <source>
        <dbReference type="ARBA" id="ARBA00008535"/>
    </source>
</evidence>
<feature type="region of interest" description="Disordered" evidence="4">
    <location>
        <begin position="259"/>
        <end position="286"/>
    </location>
</feature>
<evidence type="ECO:0000256" key="2">
    <source>
        <dbReference type="ARBA" id="ARBA00022741"/>
    </source>
</evidence>
<dbReference type="PANTHER" id="PTHR31594">
    <property type="entry name" value="AIG1-TYPE G DOMAIN-CONTAINING PROTEIN"/>
    <property type="match status" value="1"/>
</dbReference>
<dbReference type="InterPro" id="IPR027417">
    <property type="entry name" value="P-loop_NTPase"/>
</dbReference>
<name>A0ABQ7TDH6_PHRPL</name>
<evidence type="ECO:0008006" key="10">
    <source>
        <dbReference type="Google" id="ProtNLM"/>
    </source>
</evidence>
<keyword evidence="3" id="KW-0175">Coiled coil</keyword>
<dbReference type="Pfam" id="PF04548">
    <property type="entry name" value="AIG1"/>
    <property type="match status" value="1"/>
</dbReference>
<comment type="similarity">
    <text evidence="1">Belongs to the TRAFAC class TrmE-Era-EngA-EngB-Septin-like GTPase superfamily. AIG1/Toc34/Toc159-like paraseptin GTPase family. IAN subfamily.</text>
</comment>
<dbReference type="CDD" id="cd00882">
    <property type="entry name" value="Ras_like_GTPase"/>
    <property type="match status" value="1"/>
</dbReference>
<sequence length="814" mass="92515">MKGMIQHFQGLVQQFRDNFQKRLSRTVPLIRRGEEEEEALVDLLNNKQQSLFSCKHLDAFLDRREREMMFVNAYLEALQGVEVVSTKKELDQILANPILKRVVAFVFTSLQDKDPYLSELKYSLVIKKGSHHGSAAFAGERSSSKLWFENPEVINKARENVRAFLRLTESCSKDTKFIVSALPDQDHPGVSIYLYEDGKLVNANHEPSPPVSGDIDHNAIDSPGHSTVQTDTHSTMGNCGHSTVQTLYCPARHSGHSTVQTDTHSTLGNCGKKGPPVLPKPVGFPVPGEKRVAEKMIQQSTVLEKRESVSIYRLPLKQSASSSPEFKKYRLGNNDPRFPHKVIIMLGATGSGKTTLINGMINYILGVELKDCFRFKLIQEDTSRSQAHSQTSEVTAYEINYQKGLQIPYTLTIIDTPGFNDSRGIERDKQITEQIRYFFSTPEGIDHIDGVCFVVQAPLARLTPSQKYVFDSVLSIFGKDIKTNIQILATFADGQTPPVLEAILESEVPCAKDENGFPIHFKFNNSAWFPSKSPAGEGSSELNELYWKTGVVSMKEYFEALHSLEPRSLRLTKEVLRERKRLETTVQGLQMQIKAGLTNLEALRKIQRVLEHHREEMEANKDFEFEIEKTVPVQIMVKKASLTNCQTCHFTCHYPCVIANDKEKYLCTAMDAKKKKCTVCPGKCAWNVHFSQKYRWEYKTKREKQTYSQIKANYQKACKDVMTTEKVFKHLQKEYAQVEKRMLRLIEESTRCIDRLQEIALKPNPMATPDHIDLLIEAEKHEAKPGFQDRIKALEQGGKTADEMQHKEVDLFGL</sequence>
<protein>
    <recommendedName>
        <fullName evidence="10">AIG1-type G domain-containing protein</fullName>
    </recommendedName>
</protein>
<dbReference type="SUPFAM" id="SSF52540">
    <property type="entry name" value="P-loop containing nucleoside triphosphate hydrolases"/>
    <property type="match status" value="1"/>
</dbReference>
<evidence type="ECO:0000259" key="7">
    <source>
        <dbReference type="Pfam" id="PF21109"/>
    </source>
</evidence>
<organism evidence="8 9">
    <name type="scientific">Phrynosoma platyrhinos</name>
    <name type="common">Desert horned lizard</name>
    <dbReference type="NCBI Taxonomy" id="52577"/>
    <lineage>
        <taxon>Eukaryota</taxon>
        <taxon>Metazoa</taxon>
        <taxon>Chordata</taxon>
        <taxon>Craniata</taxon>
        <taxon>Vertebrata</taxon>
        <taxon>Euteleostomi</taxon>
        <taxon>Lepidosauria</taxon>
        <taxon>Squamata</taxon>
        <taxon>Bifurcata</taxon>
        <taxon>Unidentata</taxon>
        <taxon>Episquamata</taxon>
        <taxon>Toxicofera</taxon>
        <taxon>Iguania</taxon>
        <taxon>Phrynosomatidae</taxon>
        <taxon>Phrynosomatinae</taxon>
        <taxon>Phrynosoma</taxon>
    </lineage>
</organism>
<evidence type="ECO:0000313" key="8">
    <source>
        <dbReference type="EMBL" id="KAH0627714.1"/>
    </source>
</evidence>
<keyword evidence="2" id="KW-0547">Nucleotide-binding</keyword>
<dbReference type="Proteomes" id="UP000826234">
    <property type="component" value="Unassembled WGS sequence"/>
</dbReference>
<evidence type="ECO:0000259" key="6">
    <source>
        <dbReference type="Pfam" id="PF18078"/>
    </source>
</evidence>
<reference evidence="8 9" key="1">
    <citation type="journal article" date="2022" name="Gigascience">
        <title>A chromosome-level genome assembly and annotation of the desert horned lizard, Phrynosoma platyrhinos, provides insight into chromosomal rearrangements among reptiles.</title>
        <authorList>
            <person name="Koochekian N."/>
            <person name="Ascanio A."/>
            <person name="Farleigh K."/>
            <person name="Card D.C."/>
            <person name="Schield D.R."/>
            <person name="Castoe T.A."/>
            <person name="Jezkova T."/>
        </authorList>
    </citation>
    <scope>NUCLEOTIDE SEQUENCE [LARGE SCALE GENOMIC DNA]</scope>
    <source>
        <strain evidence="8">NK-2021</strain>
    </source>
</reference>
<dbReference type="InterPro" id="IPR040581">
    <property type="entry name" value="Thioredoxin_11"/>
</dbReference>
<keyword evidence="9" id="KW-1185">Reference proteome</keyword>
<dbReference type="Gene3D" id="3.40.50.300">
    <property type="entry name" value="P-loop containing nucleotide triphosphate hydrolases"/>
    <property type="match status" value="1"/>
</dbReference>
<evidence type="ECO:0000313" key="9">
    <source>
        <dbReference type="Proteomes" id="UP000826234"/>
    </source>
</evidence>
<dbReference type="Pfam" id="PF21109">
    <property type="entry name" value="Stonustoxin_helical"/>
    <property type="match status" value="1"/>
</dbReference>
<dbReference type="InterPro" id="IPR006703">
    <property type="entry name" value="G_AIG1"/>
</dbReference>
<dbReference type="EMBL" id="JAIPUX010000521">
    <property type="protein sequence ID" value="KAH0627714.1"/>
    <property type="molecule type" value="Genomic_DNA"/>
</dbReference>
<dbReference type="InterPro" id="IPR048997">
    <property type="entry name" value="Stonustoxin-like_helical"/>
</dbReference>